<evidence type="ECO:0000256" key="2">
    <source>
        <dbReference type="ARBA" id="ARBA00023125"/>
    </source>
</evidence>
<keyword evidence="3" id="KW-0539">Nucleus</keyword>
<feature type="region of interest" description="Disordered" evidence="4">
    <location>
        <begin position="17"/>
        <end position="114"/>
    </location>
</feature>
<feature type="compositionally biased region" description="Pro residues" evidence="4">
    <location>
        <begin position="458"/>
        <end position="467"/>
    </location>
</feature>
<dbReference type="Gene3D" id="1.10.10.10">
    <property type="entry name" value="Winged helix-like DNA-binding domain superfamily/Winged helix DNA-binding domain"/>
    <property type="match status" value="1"/>
</dbReference>
<dbReference type="PANTHER" id="PTHR11849:SF191">
    <property type="entry name" value="ECDYSONE-INDUCED PROTEIN 74EF ISOFORM B"/>
    <property type="match status" value="1"/>
</dbReference>
<dbReference type="PROSITE" id="PS50061">
    <property type="entry name" value="ETS_DOMAIN_3"/>
    <property type="match status" value="1"/>
</dbReference>
<dbReference type="GO" id="GO:0000981">
    <property type="term" value="F:DNA-binding transcription factor activity, RNA polymerase II-specific"/>
    <property type="evidence" value="ECO:0007669"/>
    <property type="project" value="TreeGrafter"/>
</dbReference>
<feature type="region of interest" description="Disordered" evidence="4">
    <location>
        <begin position="145"/>
        <end position="165"/>
    </location>
</feature>
<dbReference type="GO" id="GO:0005634">
    <property type="term" value="C:nucleus"/>
    <property type="evidence" value="ECO:0007669"/>
    <property type="project" value="UniProtKB-SubCell"/>
</dbReference>
<feature type="compositionally biased region" description="Basic and acidic residues" evidence="4">
    <location>
        <begin position="87"/>
        <end position="107"/>
    </location>
</feature>
<feature type="region of interest" description="Disordered" evidence="4">
    <location>
        <begin position="199"/>
        <end position="235"/>
    </location>
</feature>
<dbReference type="Pfam" id="PF00178">
    <property type="entry name" value="Ets"/>
    <property type="match status" value="1"/>
</dbReference>
<dbReference type="InterPro" id="IPR036390">
    <property type="entry name" value="WH_DNA-bd_sf"/>
</dbReference>
<evidence type="ECO:0000313" key="6">
    <source>
        <dbReference type="Proteomes" id="UP000675881"/>
    </source>
</evidence>
<feature type="compositionally biased region" description="Basic and acidic residues" evidence="4">
    <location>
        <begin position="199"/>
        <end position="211"/>
    </location>
</feature>
<feature type="compositionally biased region" description="Low complexity" evidence="4">
    <location>
        <begin position="491"/>
        <end position="504"/>
    </location>
</feature>
<protein>
    <submittedName>
        <fullName evidence="5">ELF1_2_4</fullName>
    </submittedName>
</protein>
<feature type="region of interest" description="Disordered" evidence="4">
    <location>
        <begin position="331"/>
        <end position="389"/>
    </location>
</feature>
<dbReference type="PANTHER" id="PTHR11849">
    <property type="entry name" value="ETS"/>
    <property type="match status" value="1"/>
</dbReference>
<dbReference type="InterPro" id="IPR046328">
    <property type="entry name" value="ETS_fam"/>
</dbReference>
<name>A0A7R8CYC5_LEPSM</name>
<dbReference type="Proteomes" id="UP000675881">
    <property type="component" value="Chromosome 6"/>
</dbReference>
<feature type="region of interest" description="Disordered" evidence="4">
    <location>
        <begin position="247"/>
        <end position="302"/>
    </location>
</feature>
<comment type="subcellular location">
    <subcellularLocation>
        <location evidence="3">Nucleus</location>
    </subcellularLocation>
</comment>
<comment type="similarity">
    <text evidence="1 3">Belongs to the ETS family.</text>
</comment>
<proteinExistence type="inferred from homology"/>
<dbReference type="AlphaFoldDB" id="A0A7R8CYC5"/>
<evidence type="ECO:0000256" key="4">
    <source>
        <dbReference type="SAM" id="MobiDB-lite"/>
    </source>
</evidence>
<feature type="compositionally biased region" description="Polar residues" evidence="4">
    <location>
        <begin position="247"/>
        <end position="259"/>
    </location>
</feature>
<accession>A0A7R8CYC5</accession>
<dbReference type="EMBL" id="HG994585">
    <property type="protein sequence ID" value="CAF2968319.1"/>
    <property type="molecule type" value="Genomic_DNA"/>
</dbReference>
<organism evidence="5 6">
    <name type="scientific">Lepeophtheirus salmonis</name>
    <name type="common">Salmon louse</name>
    <name type="synonym">Caligus salmonis</name>
    <dbReference type="NCBI Taxonomy" id="72036"/>
    <lineage>
        <taxon>Eukaryota</taxon>
        <taxon>Metazoa</taxon>
        <taxon>Ecdysozoa</taxon>
        <taxon>Arthropoda</taxon>
        <taxon>Crustacea</taxon>
        <taxon>Multicrustacea</taxon>
        <taxon>Hexanauplia</taxon>
        <taxon>Copepoda</taxon>
        <taxon>Siphonostomatoida</taxon>
        <taxon>Caligidae</taxon>
        <taxon>Lepeophtheirus</taxon>
    </lineage>
</organism>
<evidence type="ECO:0000313" key="5">
    <source>
        <dbReference type="EMBL" id="CAF2968319.1"/>
    </source>
</evidence>
<feature type="compositionally biased region" description="Basic and acidic residues" evidence="4">
    <location>
        <begin position="56"/>
        <end position="73"/>
    </location>
</feature>
<feature type="compositionally biased region" description="Basic and acidic residues" evidence="4">
    <location>
        <begin position="522"/>
        <end position="531"/>
    </location>
</feature>
<dbReference type="InterPro" id="IPR000418">
    <property type="entry name" value="Ets_dom"/>
</dbReference>
<dbReference type="GO" id="GO:0043565">
    <property type="term" value="F:sequence-specific DNA binding"/>
    <property type="evidence" value="ECO:0007669"/>
    <property type="project" value="InterPro"/>
</dbReference>
<evidence type="ECO:0000256" key="3">
    <source>
        <dbReference type="RuleBase" id="RU004019"/>
    </source>
</evidence>
<dbReference type="SMART" id="SM00413">
    <property type="entry name" value="ETS"/>
    <property type="match status" value="1"/>
</dbReference>
<keyword evidence="6" id="KW-1185">Reference proteome</keyword>
<evidence type="ECO:0000256" key="1">
    <source>
        <dbReference type="ARBA" id="ARBA00005562"/>
    </source>
</evidence>
<dbReference type="SUPFAM" id="SSF46785">
    <property type="entry name" value="Winged helix' DNA-binding domain"/>
    <property type="match status" value="1"/>
</dbReference>
<dbReference type="PRINTS" id="PR00454">
    <property type="entry name" value="ETSDOMAIN"/>
</dbReference>
<dbReference type="OrthoDB" id="8196042at2759"/>
<feature type="compositionally biased region" description="Basic residues" evidence="4">
    <location>
        <begin position="468"/>
        <end position="478"/>
    </location>
</feature>
<reference evidence="5" key="1">
    <citation type="submission" date="2021-02" db="EMBL/GenBank/DDBJ databases">
        <authorList>
            <person name="Bekaert M."/>
        </authorList>
    </citation>
    <scope>NUCLEOTIDE SEQUENCE</scope>
    <source>
        <strain evidence="5">IoA-00</strain>
    </source>
</reference>
<sequence length="614" mass="66633">MNYIVYPPTARKIIAKTTTVSPPSIKQEIPDSSSPPPSKCHRSSPKIINKPVLLHPADDRSRMKGDERGDHSFHAPSNPPIIPNHKIKSEVIEENHEHEKKEGDRKGGYQGDLPTLDDECVENVIQSRKMTSMVLEEFQTQPLDLSAPRRRPFSVEEEEEEKSGAPSLEKLLYQSIRHNASLTGPARKRFLSKYLDKESKIEGGGDGRSVRTSENNKPPRWDFVGSDPHDRIPTSYGALPLLAARGHSNNSRYGTNHPTGSLPPSPADSGVSDVDPSSASSHNSDDENRIHPGRLPDVSSHPSAAVAAAAAAAAHHHVAAGLFSHFYPNTPPTSNSNNNNSLGSSSSNNNSSNGSHDSSDNRLSGGHQHNNSVLSSVASPPPSHGVGQHNLSSSSIIIILSHAVSDHLQSMFNYTTSPSPSSYDSHHHVPLGGPTSNYFVHGHVSPSNSSEAEELGYGPPPPPPPSSHHPHHVVHHPHYGYSSYDGGRAVSPPSSTSSSSPSCLKLKKKKHGSPKLDQTVFHSKESPEKAQPRISGSFCSNSYKTKTPSTQRLSLVYGGYTKNKPDMNYETMGRALRYYYQRGILAKVDGQRLVYQFVDVPKIGEINEVDCSGV</sequence>
<feature type="compositionally biased region" description="Low complexity" evidence="4">
    <location>
        <begin position="334"/>
        <end position="356"/>
    </location>
</feature>
<gene>
    <name evidence="5" type="ORF">LSAA_11708</name>
</gene>
<dbReference type="InterPro" id="IPR036388">
    <property type="entry name" value="WH-like_DNA-bd_sf"/>
</dbReference>
<feature type="region of interest" description="Disordered" evidence="4">
    <location>
        <begin position="417"/>
        <end position="539"/>
    </location>
</feature>
<dbReference type="GO" id="GO:0030154">
    <property type="term" value="P:cell differentiation"/>
    <property type="evidence" value="ECO:0007669"/>
    <property type="project" value="TreeGrafter"/>
</dbReference>
<dbReference type="PROSITE" id="PS00346">
    <property type="entry name" value="ETS_DOMAIN_2"/>
    <property type="match status" value="1"/>
</dbReference>
<keyword evidence="2 3" id="KW-0238">DNA-binding</keyword>